<dbReference type="GO" id="GO:0005829">
    <property type="term" value="C:cytosol"/>
    <property type="evidence" value="ECO:0007669"/>
    <property type="project" value="TreeGrafter"/>
</dbReference>
<protein>
    <recommendedName>
        <fullName evidence="3">Amidohydrolase 3 domain-containing protein</fullName>
    </recommendedName>
</protein>
<dbReference type="Gene3D" id="3.20.20.140">
    <property type="entry name" value="Metal-dependent hydrolases"/>
    <property type="match status" value="1"/>
</dbReference>
<proteinExistence type="inferred from homology"/>
<dbReference type="SUPFAM" id="SSF51338">
    <property type="entry name" value="Composite domain of metallo-dependent hydrolases"/>
    <property type="match status" value="1"/>
</dbReference>
<dbReference type="SUPFAM" id="SSF51556">
    <property type="entry name" value="Metallo-dependent hydrolases"/>
    <property type="match status" value="1"/>
</dbReference>
<organism evidence="4">
    <name type="scientific">Alexandrium monilatum</name>
    <dbReference type="NCBI Taxonomy" id="311494"/>
    <lineage>
        <taxon>Eukaryota</taxon>
        <taxon>Sar</taxon>
        <taxon>Alveolata</taxon>
        <taxon>Dinophyceae</taxon>
        <taxon>Gonyaulacales</taxon>
        <taxon>Pyrocystaceae</taxon>
        <taxon>Alexandrium</taxon>
    </lineage>
</organism>
<feature type="compositionally biased region" description="Basic and acidic residues" evidence="2">
    <location>
        <begin position="653"/>
        <end position="662"/>
    </location>
</feature>
<dbReference type="InterPro" id="IPR011059">
    <property type="entry name" value="Metal-dep_hydrolase_composite"/>
</dbReference>
<dbReference type="AlphaFoldDB" id="A0A7S4V797"/>
<dbReference type="Gene3D" id="2.30.40.10">
    <property type="entry name" value="Urease, subunit C, domain 1"/>
    <property type="match status" value="1"/>
</dbReference>
<accession>A0A7S4V797</accession>
<evidence type="ECO:0000313" key="4">
    <source>
        <dbReference type="EMBL" id="CAE4580819.1"/>
    </source>
</evidence>
<dbReference type="Pfam" id="PF07969">
    <property type="entry name" value="Amidohydro_3"/>
    <property type="match status" value="1"/>
</dbReference>
<feature type="region of interest" description="Disordered" evidence="2">
    <location>
        <begin position="641"/>
        <end position="700"/>
    </location>
</feature>
<dbReference type="GO" id="GO:0016812">
    <property type="term" value="F:hydrolase activity, acting on carbon-nitrogen (but not peptide) bonds, in cyclic amides"/>
    <property type="evidence" value="ECO:0007669"/>
    <property type="project" value="TreeGrafter"/>
</dbReference>
<dbReference type="InterPro" id="IPR032466">
    <property type="entry name" value="Metal_Hydrolase"/>
</dbReference>
<sequence length="700" mass="75708">MRSGSRLKRRAVVGVHHPWTAMALAGGQPDLIIRGGTIVDGTGRPPFVGDVAVTGGTISAVGPQLGGGAKREYDARGLLVLPGWIDPHTHFDAQWSWDPYLSPSSSAGVTTCVMGNCGIGFAPCQADRRDFLAYLVEAVEDIPGGVIAEGLTYDFETFEEYLDSIGRKELGCDVAVMIGHSAIRAWVMGKRANMADRPGGAVKNPVEQHEIEAMAGLVKDAVAAGALGFSTSRLLVHRDPQGILTPGALAGGDEVTAICRAIADGGGGVFQMSADFVAYDDVAYSQLDRERASEYVRAEKKWMVDTAREYGEKVGFTFNVFPGGKDGQSVMNAIVSAGGRAKGQVFARTQGFLLKFGARMHPFIVSRTFRKATKDSHQTGNDLLELLRAPEVRAKILSEADSFFKDKSTDERMTQFVRIFKPWSNLFPWTPGYEPVPAQESIAALAERTGKEPLEAAYDFLLEGGTLWKPQFGLYPGDLESTYKLLQHPQVIPGFADGGAHGTMIQDATAATHLLTHWARDRSRGPKLPIEFLVRKQTSDVAELFGLDDRGVLAVGKKADINVIDMDKLKILPPYLVNDLPQGQQRWTQDVEGYCLTLLSGCPTFEQGKPTGKLPGRLVRNPRRDATAWTGVARRVSGPLEGLFPGELEEADTTERSLDGAESKGASAIARLLRNTVETKEEEGQSNGAPTLRGAAHSRL</sequence>
<reference evidence="4" key="1">
    <citation type="submission" date="2021-01" db="EMBL/GenBank/DDBJ databases">
        <authorList>
            <person name="Corre E."/>
            <person name="Pelletier E."/>
            <person name="Niang G."/>
            <person name="Scheremetjew M."/>
            <person name="Finn R."/>
            <person name="Kale V."/>
            <person name="Holt S."/>
            <person name="Cochrane G."/>
            <person name="Meng A."/>
            <person name="Brown T."/>
            <person name="Cohen L."/>
        </authorList>
    </citation>
    <scope>NUCLEOTIDE SEQUENCE</scope>
    <source>
        <strain evidence="4">CCMP3105</strain>
    </source>
</reference>
<gene>
    <name evidence="4" type="ORF">AMON00008_LOCUS18979</name>
</gene>
<dbReference type="InterPro" id="IPR013108">
    <property type="entry name" value="Amidohydro_3"/>
</dbReference>
<comment type="similarity">
    <text evidence="1">Belongs to the metallo-dependent hydrolases superfamily. Hydantoinase/dihydropyrimidinase family.</text>
</comment>
<dbReference type="InterPro" id="IPR050378">
    <property type="entry name" value="Metallo-dep_Hydrolases_sf"/>
</dbReference>
<dbReference type="PANTHER" id="PTHR11647">
    <property type="entry name" value="HYDRANTOINASE/DIHYDROPYRIMIDINASE FAMILY MEMBER"/>
    <property type="match status" value="1"/>
</dbReference>
<dbReference type="PANTHER" id="PTHR11647:SF1">
    <property type="entry name" value="COLLAPSIN RESPONSE MEDIATOR PROTEIN"/>
    <property type="match status" value="1"/>
</dbReference>
<evidence type="ECO:0000256" key="1">
    <source>
        <dbReference type="ARBA" id="ARBA00008829"/>
    </source>
</evidence>
<name>A0A7S4V797_9DINO</name>
<evidence type="ECO:0000259" key="3">
    <source>
        <dbReference type="Pfam" id="PF07969"/>
    </source>
</evidence>
<dbReference type="EMBL" id="HBNR01027957">
    <property type="protein sequence ID" value="CAE4580819.1"/>
    <property type="molecule type" value="Transcribed_RNA"/>
</dbReference>
<feature type="domain" description="Amidohydrolase 3" evidence="3">
    <location>
        <begin position="72"/>
        <end position="579"/>
    </location>
</feature>
<evidence type="ECO:0000256" key="2">
    <source>
        <dbReference type="SAM" id="MobiDB-lite"/>
    </source>
</evidence>